<evidence type="ECO:0000259" key="7">
    <source>
        <dbReference type="Pfam" id="PF01368"/>
    </source>
</evidence>
<dbReference type="GO" id="GO:0004527">
    <property type="term" value="F:exonuclease activity"/>
    <property type="evidence" value="ECO:0007669"/>
    <property type="project" value="UniProtKB-KW"/>
</dbReference>
<dbReference type="InterPro" id="IPR003156">
    <property type="entry name" value="DHHA1_dom"/>
</dbReference>
<dbReference type="Pfam" id="PF02272">
    <property type="entry name" value="DHHA1"/>
    <property type="match status" value="1"/>
</dbReference>
<dbReference type="RefSeq" id="WP_205050741.1">
    <property type="nucleotide sequence ID" value="NZ_JACJKX010000015.1"/>
</dbReference>
<feature type="coiled-coil region" evidence="6">
    <location>
        <begin position="305"/>
        <end position="332"/>
    </location>
</feature>
<evidence type="ECO:0000256" key="2">
    <source>
        <dbReference type="ARBA" id="ARBA00019841"/>
    </source>
</evidence>
<evidence type="ECO:0000313" key="10">
    <source>
        <dbReference type="EMBL" id="MBM6929154.1"/>
    </source>
</evidence>
<dbReference type="Gene3D" id="3.90.1640.30">
    <property type="match status" value="1"/>
</dbReference>
<evidence type="ECO:0000256" key="3">
    <source>
        <dbReference type="ARBA" id="ARBA00022722"/>
    </source>
</evidence>
<feature type="domain" description="DHHA1" evidence="8">
    <location>
        <begin position="354"/>
        <end position="448"/>
    </location>
</feature>
<organism evidence="10 11">
    <name type="scientific">Parasutterella secunda</name>
    <dbReference type="NCBI Taxonomy" id="626947"/>
    <lineage>
        <taxon>Bacteria</taxon>
        <taxon>Pseudomonadati</taxon>
        <taxon>Pseudomonadota</taxon>
        <taxon>Betaproteobacteria</taxon>
        <taxon>Burkholderiales</taxon>
        <taxon>Sutterellaceae</taxon>
        <taxon>Parasutterella</taxon>
    </lineage>
</organism>
<feature type="domain" description="RecJ OB" evidence="9">
    <location>
        <begin position="462"/>
        <end position="558"/>
    </location>
</feature>
<keyword evidence="11" id="KW-1185">Reference proteome</keyword>
<dbReference type="InterPro" id="IPR051673">
    <property type="entry name" value="SSDNA_exonuclease_RecJ"/>
</dbReference>
<evidence type="ECO:0000256" key="5">
    <source>
        <dbReference type="ARBA" id="ARBA00022839"/>
    </source>
</evidence>
<evidence type="ECO:0000256" key="4">
    <source>
        <dbReference type="ARBA" id="ARBA00022801"/>
    </source>
</evidence>
<dbReference type="Pfam" id="PF17768">
    <property type="entry name" value="RecJ_OB"/>
    <property type="match status" value="1"/>
</dbReference>
<keyword evidence="3" id="KW-0540">Nuclease</keyword>
<evidence type="ECO:0000256" key="6">
    <source>
        <dbReference type="SAM" id="Coils"/>
    </source>
</evidence>
<dbReference type="InterPro" id="IPR041122">
    <property type="entry name" value="RecJ_OB"/>
</dbReference>
<sequence>MTRFITRDYSPAIAAHLQTEGFPEPLARVLAARGIESAYDLKADWRAMLPPETLMGTCAAAQHLADAIEARKRIMIIADYDCDGATACAVALKGLRSMGACVDYLVPDRFVYGYGLTPAIVDLAAEKKAELILTVDNGMASIDGVLEAKKLGIDVIITDHHLPADTLPAAACIVNPNTPGCNFPSKNLAGVGVMFYVLMALRAEFRKRGRFDAKTQPRLDSLVDLVALGTVADVVKLDRNNRILVQQGLCKVRSGHTQPGLKALFEIAGRPSAQARVRDFGFVIAPRINAAGRLDLMTAGIECLMSETNEEAQHYAKILDDYNRQRRELEINMQWDAAMILNQIDVTKRHTLALFEPSWHQGIVGLVASRIKESKHRPTIAFANAGDNELKGSGRSIEGVHLRDMLDLVTKTSPGIIKKFGGHAMAAGLTIEANRFEEFADVFEKVVANSCDEDVFERHVLIDGELQPRDITPSLVEAINSQIWGQGFLPPLFANEFKVLHQTVLKGGHLKLTLDLQGYRFNGIFFRRSAEVGSVARLAYRPEINEWMGQRSIQLVIEQVEG</sequence>
<protein>
    <recommendedName>
        <fullName evidence="2">Single-stranded-DNA-specific exonuclease RecJ</fullName>
    </recommendedName>
</protein>
<reference evidence="10 11" key="1">
    <citation type="journal article" date="2021" name="Sci. Rep.">
        <title>The distribution of antibiotic resistance genes in chicken gut microbiota commensals.</title>
        <authorList>
            <person name="Juricova H."/>
            <person name="Matiasovicova J."/>
            <person name="Kubasova T."/>
            <person name="Cejkova D."/>
            <person name="Rychlik I."/>
        </authorList>
    </citation>
    <scope>NUCLEOTIDE SEQUENCE [LARGE SCALE GENOMIC DNA]</scope>
    <source>
        <strain evidence="10 11">An562</strain>
    </source>
</reference>
<keyword evidence="6" id="KW-0175">Coiled coil</keyword>
<comment type="similarity">
    <text evidence="1">Belongs to the RecJ family.</text>
</comment>
<dbReference type="InterPro" id="IPR001667">
    <property type="entry name" value="DDH_dom"/>
</dbReference>
<dbReference type="NCBIfam" id="TIGR00644">
    <property type="entry name" value="recJ"/>
    <property type="match status" value="1"/>
</dbReference>
<evidence type="ECO:0000259" key="8">
    <source>
        <dbReference type="Pfam" id="PF02272"/>
    </source>
</evidence>
<name>A0ABS2GW26_9BURK</name>
<dbReference type="SUPFAM" id="SSF64182">
    <property type="entry name" value="DHH phosphoesterases"/>
    <property type="match status" value="1"/>
</dbReference>
<evidence type="ECO:0000313" key="11">
    <source>
        <dbReference type="Proteomes" id="UP000777002"/>
    </source>
</evidence>
<dbReference type="Proteomes" id="UP000777002">
    <property type="component" value="Unassembled WGS sequence"/>
</dbReference>
<evidence type="ECO:0000256" key="1">
    <source>
        <dbReference type="ARBA" id="ARBA00005915"/>
    </source>
</evidence>
<accession>A0ABS2GW26</accession>
<dbReference type="InterPro" id="IPR038763">
    <property type="entry name" value="DHH_sf"/>
</dbReference>
<comment type="caution">
    <text evidence="10">The sequence shown here is derived from an EMBL/GenBank/DDBJ whole genome shotgun (WGS) entry which is preliminary data.</text>
</comment>
<dbReference type="Gene3D" id="3.10.310.30">
    <property type="match status" value="1"/>
</dbReference>
<dbReference type="PANTHER" id="PTHR30255">
    <property type="entry name" value="SINGLE-STRANDED-DNA-SPECIFIC EXONUCLEASE RECJ"/>
    <property type="match status" value="1"/>
</dbReference>
<dbReference type="Pfam" id="PF01368">
    <property type="entry name" value="DHH"/>
    <property type="match status" value="1"/>
</dbReference>
<feature type="domain" description="DDH" evidence="7">
    <location>
        <begin position="73"/>
        <end position="230"/>
    </location>
</feature>
<keyword evidence="4" id="KW-0378">Hydrolase</keyword>
<dbReference type="InterPro" id="IPR004610">
    <property type="entry name" value="RecJ"/>
</dbReference>
<proteinExistence type="inferred from homology"/>
<dbReference type="EMBL" id="JACJKX010000015">
    <property type="protein sequence ID" value="MBM6929154.1"/>
    <property type="molecule type" value="Genomic_DNA"/>
</dbReference>
<evidence type="ECO:0000259" key="9">
    <source>
        <dbReference type="Pfam" id="PF17768"/>
    </source>
</evidence>
<gene>
    <name evidence="10" type="primary">recJ</name>
    <name evidence="10" type="ORF">H5985_07730</name>
</gene>
<dbReference type="PANTHER" id="PTHR30255:SF2">
    <property type="entry name" value="SINGLE-STRANDED-DNA-SPECIFIC EXONUCLEASE RECJ"/>
    <property type="match status" value="1"/>
</dbReference>
<keyword evidence="5 10" id="KW-0269">Exonuclease</keyword>